<dbReference type="RefSeq" id="WP_060794387.1">
    <property type="nucleotide sequence ID" value="NZ_JBCAOC010000002.1"/>
</dbReference>
<dbReference type="PATRIC" id="fig|1502.174.peg.107"/>
<comment type="caution">
    <text evidence="1">The sequence shown here is derived from an EMBL/GenBank/DDBJ whole genome shotgun (WGS) entry which is preliminary data.</text>
</comment>
<dbReference type="AlphaFoldDB" id="A0A133NER9"/>
<dbReference type="Proteomes" id="UP000070646">
    <property type="component" value="Unassembled WGS sequence"/>
</dbReference>
<protein>
    <submittedName>
        <fullName evidence="1">Uncharacterized protein</fullName>
    </submittedName>
</protein>
<evidence type="ECO:0000313" key="1">
    <source>
        <dbReference type="EMBL" id="KXA14780.1"/>
    </source>
</evidence>
<reference evidence="1 2" key="1">
    <citation type="submission" date="2016-01" db="EMBL/GenBank/DDBJ databases">
        <authorList>
            <person name="Oliw E.H."/>
        </authorList>
    </citation>
    <scope>NUCLEOTIDE SEQUENCE [LARGE SCALE GENOMIC DNA]</scope>
    <source>
        <strain evidence="1 2">MJR7757A</strain>
    </source>
</reference>
<sequence length="259" mass="30995">MYLNLFLYLFIGFLSFIFGLFSKSFFPKYMEKKAENLATKEDIKEITNKTEEVKNEFKKEFGKFSRKLEFKYRFAEEQLVNLYSNLYSIVSQSEYFRYFLEHYDNLELPFNTTPFLEVNQSTHNRKIDLSTGKILVDEIIQKENEITKANKMNIANEIIKNSKYANKRLLKLAVAYRYIHDCYSDGSNKILKEKYKYDIEEVKLIGAIITIIIKEYNRLACELDLDYSKYELEHGMFEKTEFDVSDIYIFDDSNVKKYF</sequence>
<evidence type="ECO:0000313" key="2">
    <source>
        <dbReference type="Proteomes" id="UP000070646"/>
    </source>
</evidence>
<accession>A0A133NER9</accession>
<proteinExistence type="predicted"/>
<gene>
    <name evidence="1" type="ORF">HMPREF3222_00105</name>
</gene>
<name>A0A133NER9_CLOPF</name>
<dbReference type="EMBL" id="LRPU01000005">
    <property type="protein sequence ID" value="KXA14780.1"/>
    <property type="molecule type" value="Genomic_DNA"/>
</dbReference>
<organism evidence="1 2">
    <name type="scientific">Clostridium perfringens</name>
    <dbReference type="NCBI Taxonomy" id="1502"/>
    <lineage>
        <taxon>Bacteria</taxon>
        <taxon>Bacillati</taxon>
        <taxon>Bacillota</taxon>
        <taxon>Clostridia</taxon>
        <taxon>Eubacteriales</taxon>
        <taxon>Clostridiaceae</taxon>
        <taxon>Clostridium</taxon>
    </lineage>
</organism>